<reference evidence="2 3" key="1">
    <citation type="submission" date="2024-01" db="EMBL/GenBank/DDBJ databases">
        <title>Genome assemblies of Stephania.</title>
        <authorList>
            <person name="Yang L."/>
        </authorList>
    </citation>
    <scope>NUCLEOTIDE SEQUENCE [LARGE SCALE GENOMIC DNA]</scope>
    <source>
        <strain evidence="2">QJT</strain>
        <tissue evidence="2">Leaf</tissue>
    </source>
</reference>
<proteinExistence type="predicted"/>
<gene>
    <name evidence="2" type="ORF">Sjap_011518</name>
</gene>
<evidence type="ECO:0000313" key="2">
    <source>
        <dbReference type="EMBL" id="KAK9131031.1"/>
    </source>
</evidence>
<dbReference type="AlphaFoldDB" id="A0AAP0JBJ0"/>
<feature type="compositionally biased region" description="Acidic residues" evidence="1">
    <location>
        <begin position="115"/>
        <end position="129"/>
    </location>
</feature>
<evidence type="ECO:0000313" key="3">
    <source>
        <dbReference type="Proteomes" id="UP001417504"/>
    </source>
</evidence>
<dbReference type="EMBL" id="JBBNAE010000004">
    <property type="protein sequence ID" value="KAK9131031.1"/>
    <property type="molecule type" value="Genomic_DNA"/>
</dbReference>
<keyword evidence="3" id="KW-1185">Reference proteome</keyword>
<organism evidence="2 3">
    <name type="scientific">Stephania japonica</name>
    <dbReference type="NCBI Taxonomy" id="461633"/>
    <lineage>
        <taxon>Eukaryota</taxon>
        <taxon>Viridiplantae</taxon>
        <taxon>Streptophyta</taxon>
        <taxon>Embryophyta</taxon>
        <taxon>Tracheophyta</taxon>
        <taxon>Spermatophyta</taxon>
        <taxon>Magnoliopsida</taxon>
        <taxon>Ranunculales</taxon>
        <taxon>Menispermaceae</taxon>
        <taxon>Menispermoideae</taxon>
        <taxon>Cissampelideae</taxon>
        <taxon>Stephania</taxon>
    </lineage>
</organism>
<comment type="caution">
    <text evidence="2">The sequence shown here is derived from an EMBL/GenBank/DDBJ whole genome shotgun (WGS) entry which is preliminary data.</text>
</comment>
<protein>
    <submittedName>
        <fullName evidence="2">Uncharacterized protein</fullName>
    </submittedName>
</protein>
<sequence>MTKVHEVFPPNITELAAMVSWNVRNNRSVMFGTRETKRSHKLWRELEHIWWRGGSTVGGCYWEGTKMVLGGPTILRNGKWQLSRNGTFTCNVDATVFKDDSGQLATTTTKTKVGDEDEVNNDEDEDEVDEFKGTVEEEEKMETTTTMKKLKESKE</sequence>
<name>A0AAP0JBJ0_9MAGN</name>
<accession>A0AAP0JBJ0</accession>
<dbReference type="Proteomes" id="UP001417504">
    <property type="component" value="Unassembled WGS sequence"/>
</dbReference>
<feature type="region of interest" description="Disordered" evidence="1">
    <location>
        <begin position="108"/>
        <end position="155"/>
    </location>
</feature>
<evidence type="ECO:0000256" key="1">
    <source>
        <dbReference type="SAM" id="MobiDB-lite"/>
    </source>
</evidence>